<keyword evidence="10 11" id="KW-0067">ATP-binding</keyword>
<dbReference type="GO" id="GO:0006094">
    <property type="term" value="P:gluconeogenesis"/>
    <property type="evidence" value="ECO:0007669"/>
    <property type="project" value="TreeGrafter"/>
</dbReference>
<protein>
    <recommendedName>
        <fullName evidence="6 11">Phosphoglycerate kinase</fullName>
        <ecNumber evidence="5 11">2.7.2.3</ecNumber>
    </recommendedName>
</protein>
<feature type="binding site" evidence="11">
    <location>
        <position position="39"/>
    </location>
    <ligand>
        <name>substrate</name>
    </ligand>
</feature>
<feature type="binding site" evidence="11 13">
    <location>
        <position position="207"/>
    </location>
    <ligand>
        <name>ATP</name>
        <dbReference type="ChEBI" id="CHEBI:30616"/>
    </ligand>
</feature>
<evidence type="ECO:0000256" key="7">
    <source>
        <dbReference type="ARBA" id="ARBA00022679"/>
    </source>
</evidence>
<feature type="binding site" evidence="12">
    <location>
        <position position="154"/>
    </location>
    <ligand>
        <name>(2R)-3-phosphoglycerate</name>
        <dbReference type="ChEBI" id="CHEBI:58272"/>
    </ligand>
</feature>
<feature type="binding site" evidence="12">
    <location>
        <position position="121"/>
    </location>
    <ligand>
        <name>(2R)-3-phosphoglycerate</name>
        <dbReference type="ChEBI" id="CHEBI:58272"/>
    </ligand>
</feature>
<dbReference type="InterPro" id="IPR015911">
    <property type="entry name" value="Phosphoglycerate_kinase_CS"/>
</dbReference>
<evidence type="ECO:0000256" key="14">
    <source>
        <dbReference type="RuleBase" id="RU000532"/>
    </source>
</evidence>
<dbReference type="GO" id="GO:0043531">
    <property type="term" value="F:ADP binding"/>
    <property type="evidence" value="ECO:0007669"/>
    <property type="project" value="TreeGrafter"/>
</dbReference>
<comment type="subcellular location">
    <subcellularLocation>
        <location evidence="11">Cytoplasm</location>
    </subcellularLocation>
</comment>
<dbReference type="KEGG" id="bbae:FRD01_13575"/>
<evidence type="ECO:0000256" key="10">
    <source>
        <dbReference type="ARBA" id="ARBA00022840"/>
    </source>
</evidence>
<dbReference type="GO" id="GO:0005524">
    <property type="term" value="F:ATP binding"/>
    <property type="evidence" value="ECO:0007669"/>
    <property type="project" value="UniProtKB-KW"/>
</dbReference>
<sequence length="405" mass="43314">MDITGISFVDDLKLKGKKVFIRVDFNVPLNGSEITDDARIRAAIPTIEYVVEQGGIPIIASHLGRPKGTPNPKYSMEPVALRLAKLTGYEVILPESLHDPVIPTLIADIKPDQVVLLENLRFHPGEEKGDPEFAKSLADLADIYISDAFGAMHRKHASVYQMVQHFGRGTKAAGLLVRDEIRALGGLLGQPAKPFVAVMGGAKVSDKIGVLTSLIEKVDKVVIGGAMAYTFLAAQGHNMGASRVEEDQIDTALKILQRAAKLGKEIVLPVDHRIARSFDAKREEDVQVTSDIAISEGWMGLDIGPKSVELFVSEIAEAKTIFWNGPMGVFESELFSKGTMAVAHAIADAKGFTVIGGGDSASAAKVAGVEKKVDHISTGGGASLELIENGTLPGIEALRLNHPFS</sequence>
<feature type="binding site" evidence="11 12">
    <location>
        <begin position="24"/>
        <end position="26"/>
    </location>
    <ligand>
        <name>substrate</name>
    </ligand>
</feature>
<dbReference type="PROSITE" id="PS00111">
    <property type="entry name" value="PGLYCERATE_KINASE"/>
    <property type="match status" value="1"/>
</dbReference>
<feature type="binding site" evidence="11 13">
    <location>
        <position position="331"/>
    </location>
    <ligand>
        <name>ATP</name>
        <dbReference type="ChEBI" id="CHEBI:30616"/>
    </ligand>
</feature>
<dbReference type="InterPro" id="IPR015824">
    <property type="entry name" value="Phosphoglycerate_kinase_N"/>
</dbReference>
<comment type="similarity">
    <text evidence="3 11 14">Belongs to the phosphoglycerate kinase family.</text>
</comment>
<comment type="subunit">
    <text evidence="4 11">Monomer.</text>
</comment>
<dbReference type="SUPFAM" id="SSF53748">
    <property type="entry name" value="Phosphoglycerate kinase"/>
    <property type="match status" value="1"/>
</dbReference>
<keyword evidence="7 11" id="KW-0808">Transferase</keyword>
<evidence type="ECO:0000256" key="6">
    <source>
        <dbReference type="ARBA" id="ARBA00016471"/>
    </source>
</evidence>
<reference evidence="15 16" key="1">
    <citation type="submission" date="2019-08" db="EMBL/GenBank/DDBJ databases">
        <authorList>
            <person name="Liang Q."/>
        </authorList>
    </citation>
    <scope>NUCLEOTIDE SEQUENCE [LARGE SCALE GENOMIC DNA]</scope>
    <source>
        <strain evidence="15 16">V1718</strain>
    </source>
</reference>
<dbReference type="InterPro" id="IPR001576">
    <property type="entry name" value="Phosphoglycerate_kinase"/>
</dbReference>
<dbReference type="PIRSF" id="PIRSF000724">
    <property type="entry name" value="Pgk"/>
    <property type="match status" value="1"/>
</dbReference>
<dbReference type="GO" id="GO:0006096">
    <property type="term" value="P:glycolytic process"/>
    <property type="evidence" value="ECO:0007669"/>
    <property type="project" value="UniProtKB-UniRule"/>
</dbReference>
<feature type="binding site" evidence="11">
    <location>
        <position position="154"/>
    </location>
    <ligand>
        <name>substrate</name>
    </ligand>
</feature>
<feature type="binding site" evidence="11 13">
    <location>
        <begin position="357"/>
        <end position="360"/>
    </location>
    <ligand>
        <name>ATP</name>
        <dbReference type="ChEBI" id="CHEBI:30616"/>
    </ligand>
</feature>
<evidence type="ECO:0000256" key="12">
    <source>
        <dbReference type="PIRSR" id="PIRSR000724-1"/>
    </source>
</evidence>
<dbReference type="CDD" id="cd00318">
    <property type="entry name" value="Phosphoglycerate_kinase"/>
    <property type="match status" value="1"/>
</dbReference>
<accession>A0A5B8XRV2</accession>
<dbReference type="EC" id="2.7.2.3" evidence="5 11"/>
<dbReference type="HAMAP" id="MF_00145">
    <property type="entry name" value="Phosphoglyc_kinase"/>
    <property type="match status" value="1"/>
</dbReference>
<dbReference type="PANTHER" id="PTHR11406">
    <property type="entry name" value="PHOSPHOGLYCERATE KINASE"/>
    <property type="match status" value="1"/>
</dbReference>
<dbReference type="GO" id="GO:0005829">
    <property type="term" value="C:cytosol"/>
    <property type="evidence" value="ECO:0007669"/>
    <property type="project" value="TreeGrafter"/>
</dbReference>
<dbReference type="Proteomes" id="UP000321595">
    <property type="component" value="Chromosome"/>
</dbReference>
<evidence type="ECO:0000256" key="5">
    <source>
        <dbReference type="ARBA" id="ARBA00013061"/>
    </source>
</evidence>
<feature type="binding site" evidence="12">
    <location>
        <position position="39"/>
    </location>
    <ligand>
        <name>(2R)-3-phosphoglycerate</name>
        <dbReference type="ChEBI" id="CHEBI:58272"/>
    </ligand>
</feature>
<dbReference type="UniPathway" id="UPA00109">
    <property type="reaction ID" value="UER00185"/>
</dbReference>
<keyword evidence="9 11" id="KW-0418">Kinase</keyword>
<dbReference type="FunFam" id="3.40.50.1260:FF:000006">
    <property type="entry name" value="Phosphoglycerate kinase"/>
    <property type="match status" value="1"/>
</dbReference>
<feature type="binding site" evidence="11 13">
    <location>
        <position position="300"/>
    </location>
    <ligand>
        <name>ATP</name>
        <dbReference type="ChEBI" id="CHEBI:30616"/>
    </ligand>
</feature>
<dbReference type="RefSeq" id="WP_146960500.1">
    <property type="nucleotide sequence ID" value="NZ_CP042467.1"/>
</dbReference>
<keyword evidence="8 11" id="KW-0547">Nucleotide-binding</keyword>
<evidence type="ECO:0000256" key="3">
    <source>
        <dbReference type="ARBA" id="ARBA00008982"/>
    </source>
</evidence>
<feature type="binding site" evidence="11">
    <location>
        <position position="121"/>
    </location>
    <ligand>
        <name>substrate</name>
    </ligand>
</feature>
<evidence type="ECO:0000313" key="16">
    <source>
        <dbReference type="Proteomes" id="UP000321595"/>
    </source>
</evidence>
<evidence type="ECO:0000256" key="11">
    <source>
        <dbReference type="HAMAP-Rule" id="MF_00145"/>
    </source>
</evidence>
<keyword evidence="16" id="KW-1185">Reference proteome</keyword>
<organism evidence="15 16">
    <name type="scientific">Microvenator marinus</name>
    <dbReference type="NCBI Taxonomy" id="2600177"/>
    <lineage>
        <taxon>Bacteria</taxon>
        <taxon>Deltaproteobacteria</taxon>
        <taxon>Bradymonadales</taxon>
        <taxon>Microvenatoraceae</taxon>
        <taxon>Microvenator</taxon>
    </lineage>
</organism>
<proteinExistence type="inferred from homology"/>
<evidence type="ECO:0000256" key="8">
    <source>
        <dbReference type="ARBA" id="ARBA00022741"/>
    </source>
</evidence>
<dbReference type="PRINTS" id="PR00477">
    <property type="entry name" value="PHGLYCKINASE"/>
</dbReference>
<comment type="pathway">
    <text evidence="2 11">Carbohydrate degradation; glycolysis; pyruvate from D-glyceraldehyde 3-phosphate: step 2/5.</text>
</comment>
<name>A0A5B8XRV2_9DELT</name>
<dbReference type="Pfam" id="PF00162">
    <property type="entry name" value="PGK"/>
    <property type="match status" value="1"/>
</dbReference>
<comment type="catalytic activity">
    <reaction evidence="1 11 14">
        <text>(2R)-3-phosphoglycerate + ATP = (2R)-3-phospho-glyceroyl phosphate + ADP</text>
        <dbReference type="Rhea" id="RHEA:14801"/>
        <dbReference type="ChEBI" id="CHEBI:30616"/>
        <dbReference type="ChEBI" id="CHEBI:57604"/>
        <dbReference type="ChEBI" id="CHEBI:58272"/>
        <dbReference type="ChEBI" id="CHEBI:456216"/>
        <dbReference type="EC" id="2.7.2.3"/>
    </reaction>
</comment>
<keyword evidence="11" id="KW-0963">Cytoplasm</keyword>
<evidence type="ECO:0000256" key="4">
    <source>
        <dbReference type="ARBA" id="ARBA00011245"/>
    </source>
</evidence>
<dbReference type="AlphaFoldDB" id="A0A5B8XRV2"/>
<gene>
    <name evidence="11" type="primary">pgk</name>
    <name evidence="15" type="ORF">FRD01_13575</name>
</gene>
<evidence type="ECO:0000313" key="15">
    <source>
        <dbReference type="EMBL" id="QED28245.1"/>
    </source>
</evidence>
<evidence type="ECO:0000256" key="13">
    <source>
        <dbReference type="PIRSR" id="PIRSR000724-2"/>
    </source>
</evidence>
<dbReference type="GO" id="GO:0004618">
    <property type="term" value="F:phosphoglycerate kinase activity"/>
    <property type="evidence" value="ECO:0007669"/>
    <property type="project" value="UniProtKB-UniRule"/>
</dbReference>
<evidence type="ECO:0000256" key="9">
    <source>
        <dbReference type="ARBA" id="ARBA00022777"/>
    </source>
</evidence>
<dbReference type="EMBL" id="CP042467">
    <property type="protein sequence ID" value="QED28245.1"/>
    <property type="molecule type" value="Genomic_DNA"/>
</dbReference>
<evidence type="ECO:0000256" key="2">
    <source>
        <dbReference type="ARBA" id="ARBA00004838"/>
    </source>
</evidence>
<keyword evidence="11" id="KW-0324">Glycolysis</keyword>
<dbReference type="PANTHER" id="PTHR11406:SF23">
    <property type="entry name" value="PHOSPHOGLYCERATE KINASE 1, CHLOROPLASTIC-RELATED"/>
    <property type="match status" value="1"/>
</dbReference>
<dbReference type="Gene3D" id="3.40.50.1260">
    <property type="entry name" value="Phosphoglycerate kinase, N-terminal domain"/>
    <property type="match status" value="2"/>
</dbReference>
<evidence type="ECO:0000256" key="1">
    <source>
        <dbReference type="ARBA" id="ARBA00000642"/>
    </source>
</evidence>
<dbReference type="FunFam" id="3.40.50.1260:FF:000003">
    <property type="entry name" value="Phosphoglycerate kinase"/>
    <property type="match status" value="1"/>
</dbReference>
<dbReference type="OrthoDB" id="9808460at2"/>
<feature type="binding site" evidence="11 12">
    <location>
        <begin position="62"/>
        <end position="65"/>
    </location>
    <ligand>
        <name>substrate</name>
    </ligand>
</feature>
<dbReference type="InterPro" id="IPR036043">
    <property type="entry name" value="Phosphoglycerate_kinase_sf"/>
</dbReference>